<dbReference type="KEGG" id="vg:80519250"/>
<proteinExistence type="predicted"/>
<feature type="domain" description="Transketolase-like pyrimidine-binding" evidence="1">
    <location>
        <begin position="415"/>
        <end position="584"/>
    </location>
</feature>
<dbReference type="RefSeq" id="YP_010782486.1">
    <property type="nucleotide sequence ID" value="NC_075039.1"/>
</dbReference>
<dbReference type="Pfam" id="PF02779">
    <property type="entry name" value="Transket_pyr"/>
    <property type="match status" value="1"/>
</dbReference>
<reference evidence="2" key="1">
    <citation type="submission" date="2017-01" db="EMBL/GenBank/DDBJ databases">
        <authorList>
            <person name="Assis F.L."/>
            <person name="Abrahao J.S."/>
            <person name="Silva L."/>
            <person name="Khalil J.B."/>
            <person name="Rodrigues R."/>
            <person name="Silva L.S."/>
            <person name="Arantes T."/>
            <person name="Boratto P."/>
            <person name="Andrade M."/>
            <person name="Kroon E.G."/>
            <person name="Ribeiro B."/>
            <person name="Bergier I."/>
            <person name="Seligmann H."/>
            <person name="Ghigo E."/>
            <person name="Colson P."/>
            <person name="Levasseur A."/>
            <person name="Raoult D."/>
            <person name="Scola B.L."/>
        </authorList>
    </citation>
    <scope>NUCLEOTIDE SEQUENCE</scope>
    <source>
        <strain evidence="2">Soda lake</strain>
    </source>
</reference>
<dbReference type="Pfam" id="PF00456">
    <property type="entry name" value="Transketolase_N"/>
    <property type="match status" value="1"/>
</dbReference>
<dbReference type="PANTHER" id="PTHR43825:SF1">
    <property type="entry name" value="TRANSKETOLASE-LIKE PYRIMIDINE-BINDING DOMAIN-CONTAINING PROTEIN"/>
    <property type="match status" value="1"/>
</dbReference>
<dbReference type="SMART" id="SM00861">
    <property type="entry name" value="Transket_pyr"/>
    <property type="match status" value="1"/>
</dbReference>
<accession>A0A6N1NN47</accession>
<dbReference type="InterPro" id="IPR005474">
    <property type="entry name" value="Transketolase_N"/>
</dbReference>
<dbReference type="SUPFAM" id="SSF52518">
    <property type="entry name" value="Thiamin diphosphate-binding fold (THDP-binding)"/>
    <property type="match status" value="2"/>
</dbReference>
<dbReference type="Gene3D" id="3.40.50.970">
    <property type="match status" value="2"/>
</dbReference>
<evidence type="ECO:0000259" key="1">
    <source>
        <dbReference type="SMART" id="SM00861"/>
    </source>
</evidence>
<dbReference type="InterPro" id="IPR029061">
    <property type="entry name" value="THDP-binding"/>
</dbReference>
<dbReference type="EMBL" id="KY523104">
    <property type="protein sequence ID" value="QKU35804.1"/>
    <property type="molecule type" value="Genomic_DNA"/>
</dbReference>
<reference evidence="2" key="2">
    <citation type="journal article" date="2018" name="Nat. Commun.">
        <title>Tailed giant Tupanvirus possesses the most complete translational apparatus of the known virosphere.</title>
        <authorList>
            <person name="Abrahao J."/>
            <person name="Silva L."/>
            <person name="Silva L.S."/>
            <person name="Khalil J.Y.B."/>
            <person name="Rodrigues R."/>
            <person name="Arantes T."/>
            <person name="Assis F."/>
            <person name="Boratto P."/>
            <person name="Andrade M."/>
            <person name="Kroon E.G."/>
            <person name="Ribeiro B."/>
            <person name="Bergier I."/>
            <person name="Seligmann H."/>
            <person name="Ghigo E."/>
            <person name="Colson P."/>
            <person name="Levasseur A."/>
            <person name="Kroemer G."/>
            <person name="Raoult D."/>
            <person name="La Scola B."/>
        </authorList>
    </citation>
    <scope>NUCLEOTIDE SEQUENCE [LARGE SCALE GENOMIC DNA]</scope>
    <source>
        <strain evidence="2">Soda lake</strain>
    </source>
</reference>
<dbReference type="PANTHER" id="PTHR43825">
    <property type="entry name" value="PYRUVATE DEHYDROGENASE E1 COMPONENT"/>
    <property type="match status" value="1"/>
</dbReference>
<dbReference type="InterPro" id="IPR051157">
    <property type="entry name" value="PDH/Transketolase"/>
</dbReference>
<dbReference type="GeneID" id="80519250"/>
<evidence type="ECO:0000313" key="2">
    <source>
        <dbReference type="EMBL" id="QKU35804.1"/>
    </source>
</evidence>
<dbReference type="InterPro" id="IPR005475">
    <property type="entry name" value="Transketolase-like_Pyr-bd"/>
</dbReference>
<protein>
    <submittedName>
        <fullName evidence="2">1-deoxy-D-xylulose-5-phosphate synthase</fullName>
    </submittedName>
</protein>
<sequence length="735" mass="82670">METVNMETVNMETVNMETVDINKINEFFTEKNAQSNNKTTKRLSCDETLTTNTTIENKKYIDAIQFNKDDIVAYLKLLSKMIKFRMLETINHAKTGHIGACCSSNEMMTVLYFSGILRYDINCPKHVDRDYVLVRGHVGPLRYNIFAHLGWLEQSEMTKYREFGSRLHGHEDMHLTPGVDLTPSGSLGMLLSYSVGAAISFKERCMTNKIWCFLGDGEEQEGNISEAARHASNMDLTNLIVVIDRNGKQLSAATTSTDSGSNLKKIWQGYGWHVMTINDGHNVEDVYDVFIKAKNISEYNLVCVIANTIKGYGLHGCEEHYSGYHVYHNNIGGSKSNHIELESTINKLQSEVNNSILLKNLSWFENSHFRQTLKCHKVVEKDVKHFIYHPTNSIDKYPNVYKIGFTESTQKKTSYDYLDEFLLAYVKINSHVKTYILTADYPPRSTMYDTGKFFISDCVTYINVGIREQHLFAMVHGIKSVEPNCIIIVLCGDGFMYRCADQINVLSQSQTHVVIYSVQAGLSGAQNGSTHQSSGQPGCFLTMPGVVTYEPATKADWYYAMNHAIVNNFGVKYIRTHNGQNSDTICDKIVDSSYYAVTIGNSEVMYVAVSAGMVAEDTFNAVQKIYHDHNISSIFINVVNLTEINGLGKLVSEKLLLSKSNKPVHVFYNGNPSILSQIVAKEMLINGVHVNGFYEHGFLKGTTGKIDDLKSHFGLDTNGIYQKICSSVFNHSVKN</sequence>
<name>A0A6N1NN47_9VIRU</name>
<organism evidence="2">
    <name type="scientific">Tupanvirus soda lake</name>
    <dbReference type="NCBI Taxonomy" id="2126985"/>
    <lineage>
        <taxon>Viruses</taxon>
        <taxon>Varidnaviria</taxon>
        <taxon>Bamfordvirae</taxon>
        <taxon>Nucleocytoviricota</taxon>
        <taxon>Megaviricetes</taxon>
        <taxon>Imitervirales</taxon>
        <taxon>Mimiviridae</taxon>
        <taxon>Megamimivirinae</taxon>
        <taxon>Tupanvirus</taxon>
        <taxon>Tupanvirus salinum</taxon>
    </lineage>
</organism>